<sequence>MCILLENGTIDEGSEELWSQKETTQKSVDGLTSVVAVESLETISAPNANKSAKLRKCSRSDKGKEKEVVTGKEKEFVTRKEKEVVTGKSSH</sequence>
<protein>
    <submittedName>
        <fullName evidence="1">Uncharacterized protein</fullName>
    </submittedName>
</protein>
<dbReference type="AlphaFoldDB" id="A0AAN9XE35"/>
<organism evidence="1 2">
    <name type="scientific">Psophocarpus tetragonolobus</name>
    <name type="common">Winged bean</name>
    <name type="synonym">Dolichos tetragonolobus</name>
    <dbReference type="NCBI Taxonomy" id="3891"/>
    <lineage>
        <taxon>Eukaryota</taxon>
        <taxon>Viridiplantae</taxon>
        <taxon>Streptophyta</taxon>
        <taxon>Embryophyta</taxon>
        <taxon>Tracheophyta</taxon>
        <taxon>Spermatophyta</taxon>
        <taxon>Magnoliopsida</taxon>
        <taxon>eudicotyledons</taxon>
        <taxon>Gunneridae</taxon>
        <taxon>Pentapetalae</taxon>
        <taxon>rosids</taxon>
        <taxon>fabids</taxon>
        <taxon>Fabales</taxon>
        <taxon>Fabaceae</taxon>
        <taxon>Papilionoideae</taxon>
        <taxon>50 kb inversion clade</taxon>
        <taxon>NPAAA clade</taxon>
        <taxon>indigoferoid/millettioid clade</taxon>
        <taxon>Phaseoleae</taxon>
        <taxon>Psophocarpus</taxon>
    </lineage>
</organism>
<dbReference type="EMBL" id="JAYMYS010000006">
    <property type="protein sequence ID" value="KAK7388857.1"/>
    <property type="molecule type" value="Genomic_DNA"/>
</dbReference>
<name>A0AAN9XE35_PSOTE</name>
<gene>
    <name evidence="1" type="ORF">VNO78_23684</name>
</gene>
<dbReference type="Proteomes" id="UP001386955">
    <property type="component" value="Unassembled WGS sequence"/>
</dbReference>
<evidence type="ECO:0000313" key="1">
    <source>
        <dbReference type="EMBL" id="KAK7388857.1"/>
    </source>
</evidence>
<keyword evidence="2" id="KW-1185">Reference proteome</keyword>
<comment type="caution">
    <text evidence="1">The sequence shown here is derived from an EMBL/GenBank/DDBJ whole genome shotgun (WGS) entry which is preliminary data.</text>
</comment>
<evidence type="ECO:0000313" key="2">
    <source>
        <dbReference type="Proteomes" id="UP001386955"/>
    </source>
</evidence>
<reference evidence="1 2" key="1">
    <citation type="submission" date="2024-01" db="EMBL/GenBank/DDBJ databases">
        <title>The genomes of 5 underutilized Papilionoideae crops provide insights into root nodulation and disease resistanc.</title>
        <authorList>
            <person name="Jiang F."/>
        </authorList>
    </citation>
    <scope>NUCLEOTIDE SEQUENCE [LARGE SCALE GENOMIC DNA]</scope>
    <source>
        <strain evidence="1">DUOXIRENSHENG_FW03</strain>
        <tissue evidence="1">Leaves</tissue>
    </source>
</reference>
<proteinExistence type="predicted"/>
<accession>A0AAN9XE35</accession>